<keyword evidence="2" id="KW-0378">Hydrolase</keyword>
<dbReference type="Gene3D" id="3.90.1310.10">
    <property type="entry name" value="Penicillin-binding protein 2a (Domain 2)"/>
    <property type="match status" value="1"/>
</dbReference>
<evidence type="ECO:0000256" key="4">
    <source>
        <dbReference type="SAM" id="Phobius"/>
    </source>
</evidence>
<dbReference type="InterPro" id="IPR001460">
    <property type="entry name" value="PCN-bd_Tpept"/>
</dbReference>
<dbReference type="PANTHER" id="PTHR30627">
    <property type="entry name" value="PEPTIDOGLYCAN D,D-TRANSPEPTIDASE"/>
    <property type="match status" value="1"/>
</dbReference>
<dbReference type="Pfam" id="PF03717">
    <property type="entry name" value="PBP_dimer"/>
    <property type="match status" value="1"/>
</dbReference>
<accession>A0ABT8T7M7</accession>
<dbReference type="SUPFAM" id="SSF56601">
    <property type="entry name" value="beta-lactamase/transpeptidase-like"/>
    <property type="match status" value="1"/>
</dbReference>
<evidence type="ECO:0000313" key="8">
    <source>
        <dbReference type="Proteomes" id="UP001171111"/>
    </source>
</evidence>
<evidence type="ECO:0000313" key="7">
    <source>
        <dbReference type="EMBL" id="MDO2408733.1"/>
    </source>
</evidence>
<keyword evidence="3 4" id="KW-0472">Membrane</keyword>
<evidence type="ECO:0000256" key="1">
    <source>
        <dbReference type="ARBA" id="ARBA00004370"/>
    </source>
</evidence>
<keyword evidence="4" id="KW-1133">Transmembrane helix</keyword>
<protein>
    <submittedName>
        <fullName evidence="7">Penicillin-binding protein 2</fullName>
    </submittedName>
</protein>
<reference evidence="7 8" key="1">
    <citation type="submission" date="2023-06" db="EMBL/GenBank/DDBJ databases">
        <title>Campylobacter magnum sp. nov., isolated from cecal contents of domestic pigs (Sus scrofa domesticus).</title>
        <authorList>
            <person name="Papic B."/>
            <person name="Gruntar I."/>
        </authorList>
    </citation>
    <scope>NUCLEOTIDE SEQUENCE [LARGE SCALE GENOMIC DNA]</scope>
    <source>
        <strain evidence="8">34484-21</strain>
    </source>
</reference>
<comment type="caution">
    <text evidence="7">The sequence shown here is derived from an EMBL/GenBank/DDBJ whole genome shotgun (WGS) entry which is preliminary data.</text>
</comment>
<organism evidence="7 8">
    <name type="scientific">Campylobacter magnus</name>
    <dbReference type="NCBI Taxonomy" id="3026462"/>
    <lineage>
        <taxon>Bacteria</taxon>
        <taxon>Pseudomonadati</taxon>
        <taxon>Campylobacterota</taxon>
        <taxon>Epsilonproteobacteria</taxon>
        <taxon>Campylobacterales</taxon>
        <taxon>Campylobacteraceae</taxon>
        <taxon>Campylobacter</taxon>
    </lineage>
</organism>
<dbReference type="EMBL" id="JAULJQ010000001">
    <property type="protein sequence ID" value="MDO2408733.1"/>
    <property type="molecule type" value="Genomic_DNA"/>
</dbReference>
<dbReference type="PANTHER" id="PTHR30627:SF1">
    <property type="entry name" value="PEPTIDOGLYCAN D,D-TRANSPEPTIDASE FTSI"/>
    <property type="match status" value="1"/>
</dbReference>
<evidence type="ECO:0000259" key="6">
    <source>
        <dbReference type="Pfam" id="PF03717"/>
    </source>
</evidence>
<sequence length="602" mass="66750">MNTSQSRVYLIFICIAFFAAVFAVFTLYRVTLDRSLPKLNTSDEDTALRGDIITSDGFSVATSQKLYSAVVNTRNIDPNKKELFINLYSLYSGADPKKVEKILKTKGSVKLSKDLNAKEAAHLRELARKLYRKKVFIPYQDPKTGIVTTQGLDVTESGEKRSYIAGDTLTPLIGYTSKKQEGKITKASGVKGIEKFYEDQLDDITNESLKGPRDLSNTIILSGESKLKRRKDGYNVVLNINLRLQQMLEKMIDERAKSLIAKEIVLAVMEAKTGKLLALASTKRYNPGAITQKDYEALNSSASEYAYEMGSVMKPIIFSLALQENKINPLENINVYGGKYKLGTRTITDSHKADSLSAEEVIVQSSNIGMINVIERLDDVSIYNGLRNFGFAQKTGVDLSYEQTGKIPQISDLKNRTYKATLSYGYGIQATFIQLLSAYNAINNGGVMMEPRLFSHLERDAKKYFLHSSETKQVLSKEAADKMRAILVKVVDSPRGTGRAAKIPGLVLGGKTGTAHIATTGGYSDKRYNASFFGFASDDAGHNYTIGVLVREPMRPYPYYFASWSALPVFKQAAEILVENNYLSPSEAFNRNKNDIAATALD</sequence>
<proteinExistence type="predicted"/>
<evidence type="ECO:0000256" key="2">
    <source>
        <dbReference type="ARBA" id="ARBA00022645"/>
    </source>
</evidence>
<dbReference type="Gene3D" id="3.40.710.10">
    <property type="entry name" value="DD-peptidase/beta-lactamase superfamily"/>
    <property type="match status" value="1"/>
</dbReference>
<feature type="domain" description="Penicillin-binding protein transpeptidase" evidence="5">
    <location>
        <begin position="267"/>
        <end position="572"/>
    </location>
</feature>
<dbReference type="InterPro" id="IPR005311">
    <property type="entry name" value="PBP_dimer"/>
</dbReference>
<gene>
    <name evidence="7" type="ORF">Q2362_01285</name>
</gene>
<dbReference type="InterPro" id="IPR012338">
    <property type="entry name" value="Beta-lactam/transpept-like"/>
</dbReference>
<dbReference type="RefSeq" id="WP_302243472.1">
    <property type="nucleotide sequence ID" value="NZ_JAULJQ010000001.1"/>
</dbReference>
<dbReference type="SUPFAM" id="SSF56519">
    <property type="entry name" value="Penicillin binding protein dimerisation domain"/>
    <property type="match status" value="1"/>
</dbReference>
<dbReference type="Pfam" id="PF00905">
    <property type="entry name" value="Transpeptidase"/>
    <property type="match status" value="1"/>
</dbReference>
<evidence type="ECO:0000259" key="5">
    <source>
        <dbReference type="Pfam" id="PF00905"/>
    </source>
</evidence>
<name>A0ABT8T7M7_9BACT</name>
<keyword evidence="8" id="KW-1185">Reference proteome</keyword>
<dbReference type="InterPro" id="IPR036138">
    <property type="entry name" value="PBP_dimer_sf"/>
</dbReference>
<dbReference type="Gene3D" id="3.30.450.330">
    <property type="match status" value="1"/>
</dbReference>
<keyword evidence="4" id="KW-0812">Transmembrane</keyword>
<dbReference type="InterPro" id="IPR050515">
    <property type="entry name" value="Beta-lactam/transpept"/>
</dbReference>
<comment type="subcellular location">
    <subcellularLocation>
        <location evidence="1">Membrane</location>
    </subcellularLocation>
</comment>
<dbReference type="Proteomes" id="UP001171111">
    <property type="component" value="Unassembled WGS sequence"/>
</dbReference>
<evidence type="ECO:0000256" key="3">
    <source>
        <dbReference type="ARBA" id="ARBA00023136"/>
    </source>
</evidence>
<feature type="domain" description="Penicillin-binding protein dimerisation" evidence="6">
    <location>
        <begin position="46"/>
        <end position="201"/>
    </location>
</feature>
<keyword evidence="2" id="KW-0645">Protease</keyword>
<feature type="transmembrane region" description="Helical" evidence="4">
    <location>
        <begin position="7"/>
        <end position="28"/>
    </location>
</feature>
<keyword evidence="2" id="KW-0121">Carboxypeptidase</keyword>